<dbReference type="EMBL" id="JAVDYB010000001">
    <property type="protein sequence ID" value="MDR7277578.1"/>
    <property type="molecule type" value="Genomic_DNA"/>
</dbReference>
<dbReference type="SUPFAM" id="SSF53041">
    <property type="entry name" value="Resolvase-like"/>
    <property type="match status" value="1"/>
</dbReference>
<evidence type="ECO:0000259" key="3">
    <source>
        <dbReference type="PROSITE" id="PS51736"/>
    </source>
</evidence>
<dbReference type="InterPro" id="IPR011109">
    <property type="entry name" value="DNA_bind_recombinase_dom"/>
</dbReference>
<dbReference type="PROSITE" id="PS51736">
    <property type="entry name" value="RECOMBINASES_3"/>
    <property type="match status" value="1"/>
</dbReference>
<evidence type="ECO:0000256" key="2">
    <source>
        <dbReference type="ARBA" id="ARBA00023172"/>
    </source>
</evidence>
<keyword evidence="1" id="KW-0238">DNA-binding</keyword>
<evidence type="ECO:0000313" key="5">
    <source>
        <dbReference type="EMBL" id="MDR7277578.1"/>
    </source>
</evidence>
<dbReference type="RefSeq" id="WP_310369963.1">
    <property type="nucleotide sequence ID" value="NZ_JAVDYB010000001.1"/>
</dbReference>
<dbReference type="Proteomes" id="UP001183643">
    <property type="component" value="Unassembled WGS sequence"/>
</dbReference>
<evidence type="ECO:0000313" key="6">
    <source>
        <dbReference type="Proteomes" id="UP001183643"/>
    </source>
</evidence>
<proteinExistence type="predicted"/>
<accession>A0AAE3YSE8</accession>
<dbReference type="GO" id="GO:0000150">
    <property type="term" value="F:DNA strand exchange activity"/>
    <property type="evidence" value="ECO:0007669"/>
    <property type="project" value="InterPro"/>
</dbReference>
<name>A0AAE3YSE8_9ACTN</name>
<dbReference type="SMART" id="SM00857">
    <property type="entry name" value="Resolvase"/>
    <property type="match status" value="1"/>
</dbReference>
<dbReference type="CDD" id="cd00338">
    <property type="entry name" value="Ser_Recombinase"/>
    <property type="match status" value="1"/>
</dbReference>
<dbReference type="PANTHER" id="PTHR30461">
    <property type="entry name" value="DNA-INVERTASE FROM LAMBDOID PROPHAGE"/>
    <property type="match status" value="1"/>
</dbReference>
<gene>
    <name evidence="5" type="ORF">J2S41_004356</name>
</gene>
<feature type="domain" description="Recombinase" evidence="4">
    <location>
        <begin position="177"/>
        <end position="298"/>
    </location>
</feature>
<organism evidence="5 6">
    <name type="scientific">Catenuloplanes atrovinosus</name>
    <dbReference type="NCBI Taxonomy" id="137266"/>
    <lineage>
        <taxon>Bacteria</taxon>
        <taxon>Bacillati</taxon>
        <taxon>Actinomycetota</taxon>
        <taxon>Actinomycetes</taxon>
        <taxon>Micromonosporales</taxon>
        <taxon>Micromonosporaceae</taxon>
        <taxon>Catenuloplanes</taxon>
    </lineage>
</organism>
<comment type="caution">
    <text evidence="5">The sequence shown here is derived from an EMBL/GenBank/DDBJ whole genome shotgun (WGS) entry which is preliminary data.</text>
</comment>
<reference evidence="5" key="1">
    <citation type="submission" date="2023-07" db="EMBL/GenBank/DDBJ databases">
        <title>Sequencing the genomes of 1000 actinobacteria strains.</title>
        <authorList>
            <person name="Klenk H.-P."/>
        </authorList>
    </citation>
    <scope>NUCLEOTIDE SEQUENCE</scope>
    <source>
        <strain evidence="5">DSM 44707</strain>
    </source>
</reference>
<evidence type="ECO:0000256" key="1">
    <source>
        <dbReference type="ARBA" id="ARBA00023125"/>
    </source>
</evidence>
<dbReference type="PROSITE" id="PS51737">
    <property type="entry name" value="RECOMBINASE_DNA_BIND"/>
    <property type="match status" value="1"/>
</dbReference>
<dbReference type="InterPro" id="IPR036162">
    <property type="entry name" value="Resolvase-like_N_sf"/>
</dbReference>
<dbReference type="PANTHER" id="PTHR30461:SF2">
    <property type="entry name" value="SERINE RECOMBINASE PINE-RELATED"/>
    <property type="match status" value="1"/>
</dbReference>
<protein>
    <submittedName>
        <fullName evidence="5">DNA invertase Pin-like site-specific DNA recombinase</fullName>
    </submittedName>
</protein>
<keyword evidence="2" id="KW-0233">DNA recombination</keyword>
<dbReference type="Gene3D" id="3.90.1750.20">
    <property type="entry name" value="Putative Large Serine Recombinase, Chain B, Domain 2"/>
    <property type="match status" value="1"/>
</dbReference>
<evidence type="ECO:0000259" key="4">
    <source>
        <dbReference type="PROSITE" id="PS51737"/>
    </source>
</evidence>
<feature type="domain" description="Resolvase/invertase-type recombinase catalytic" evidence="3">
    <location>
        <begin position="21"/>
        <end position="169"/>
    </location>
</feature>
<sequence>MNITARMALLRGESPMPSEKQGVGYIRVSKVGDRGDDLISPELQQHAIETWSVNHGVRITKWIIELDESGRSFARRKVAEIVADIKAGRYQYVVLWKWSRWGRNMRESQIYLGQAEEVGGIVRAATEDFDPTTTMGRFSRDQMLLVAQLQSDMLSDSWKEVHERRRRLGLPHTGMKHWGYIYENKSYRPDPDFSPILANAYERYVAGESLGKLHREWNAAGLRTTRGNLWYQSTLGSMLDTGFAAGLLREKQNTKRSGRGNLAIQSWDSWRIGSHQPIIPMSLWDGYVARRLQQAAMPPRSRVAAYSLSALLRCGWENCNSPMTIRHSNQTRRLPDGTSERVKYRNWACRAAWERKSHAPNYISHTRAEAQVLAWLVKQSSPNVEITREARRAAAARQVQGETESLDAELARLKVKRARLVDLYTDSAIDRSDYDRARHDVESLISELSTRLATAHARRKSTGPELVRDFGSLLDEWPRLAPHNRREALSRVVSKFIVLPRGLTEADERVQPVPLWE</sequence>
<dbReference type="InterPro" id="IPR006119">
    <property type="entry name" value="Resolv_N"/>
</dbReference>
<keyword evidence="6" id="KW-1185">Reference proteome</keyword>
<dbReference type="Gene3D" id="3.40.50.1390">
    <property type="entry name" value="Resolvase, N-terminal catalytic domain"/>
    <property type="match status" value="1"/>
</dbReference>
<dbReference type="InterPro" id="IPR050639">
    <property type="entry name" value="SSR_resolvase"/>
</dbReference>
<dbReference type="GO" id="GO:0003677">
    <property type="term" value="F:DNA binding"/>
    <property type="evidence" value="ECO:0007669"/>
    <property type="project" value="UniProtKB-KW"/>
</dbReference>
<dbReference type="Pfam" id="PF07508">
    <property type="entry name" value="Recombinase"/>
    <property type="match status" value="1"/>
</dbReference>
<dbReference type="InterPro" id="IPR038109">
    <property type="entry name" value="DNA_bind_recomb_sf"/>
</dbReference>
<dbReference type="AlphaFoldDB" id="A0AAE3YSE8"/>
<dbReference type="Pfam" id="PF00239">
    <property type="entry name" value="Resolvase"/>
    <property type="match status" value="1"/>
</dbReference>